<dbReference type="Pfam" id="PF01728">
    <property type="entry name" value="FtsJ"/>
    <property type="match status" value="1"/>
</dbReference>
<dbReference type="InterPro" id="IPR020476">
    <property type="entry name" value="Nudix_hydrolase"/>
</dbReference>
<dbReference type="PROSITE" id="PS51462">
    <property type="entry name" value="NUDIX"/>
    <property type="match status" value="1"/>
</dbReference>
<dbReference type="EMBL" id="LBUP01000009">
    <property type="protein sequence ID" value="KKQ65676.1"/>
    <property type="molecule type" value="Genomic_DNA"/>
</dbReference>
<dbReference type="Gene3D" id="3.90.79.10">
    <property type="entry name" value="Nucleoside Triphosphate Pyrophosphohydrolase"/>
    <property type="match status" value="1"/>
</dbReference>
<evidence type="ECO:0000313" key="5">
    <source>
        <dbReference type="EMBL" id="KKQ65676.1"/>
    </source>
</evidence>
<sequence>MKRRFSAGGIVFNSEGKILLVRNASLKDPNVNYWGFPKGHLDPGETSEQAATREIKEETGIDAQILKKIGDSRYVYTQDGEKIFKIVTIFVMKQIQGEINIQQEEIGEAGWFTPEEALEKLSFKQDQELLQKALQIKDDKGMFVSRGGIKLQAAIEKWKLKIENLVCLDIGSSTGGFVDCLLQNGAAKVYSVDTAYGELAWKLRNNPRVVVMERTNILHLKDLPELVDLVTIDAGWTKLGLVLPVVKKFLQPGGQIIALLKPHYEADKKDLVKGVLPPDKAEEVKEQVLKTINDLRFTIDQIMESPILGGGGNQEYLFYAKQQELGQQRLTPHP</sequence>
<dbReference type="GO" id="GO:0008168">
    <property type="term" value="F:methyltransferase activity"/>
    <property type="evidence" value="ECO:0007669"/>
    <property type="project" value="InterPro"/>
</dbReference>
<accession>A0A0G0ML82</accession>
<protein>
    <submittedName>
        <fullName evidence="5">Hemolysin A</fullName>
    </submittedName>
</protein>
<dbReference type="PRINTS" id="PR00502">
    <property type="entry name" value="NUDIXFAMILY"/>
</dbReference>
<dbReference type="GO" id="GO:0016787">
    <property type="term" value="F:hydrolase activity"/>
    <property type="evidence" value="ECO:0007669"/>
    <property type="project" value="UniProtKB-KW"/>
</dbReference>
<dbReference type="InterPro" id="IPR047048">
    <property type="entry name" value="TlyA"/>
</dbReference>
<gene>
    <name evidence="5" type="ORF">US86_C0009G0044</name>
</gene>
<feature type="domain" description="Nudix hydrolase" evidence="4">
    <location>
        <begin position="2"/>
        <end position="134"/>
    </location>
</feature>
<dbReference type="PATRIC" id="fig|1618422.5.peg.1100"/>
<dbReference type="InterPro" id="IPR002877">
    <property type="entry name" value="RNA_MeTrfase_FtsJ_dom"/>
</dbReference>
<reference evidence="5 6" key="1">
    <citation type="journal article" date="2015" name="Nature">
        <title>rRNA introns, odd ribosomes, and small enigmatic genomes across a large radiation of phyla.</title>
        <authorList>
            <person name="Brown C.T."/>
            <person name="Hug L.A."/>
            <person name="Thomas B.C."/>
            <person name="Sharon I."/>
            <person name="Castelle C.J."/>
            <person name="Singh A."/>
            <person name="Wilkins M.J."/>
            <person name="Williams K.H."/>
            <person name="Banfield J.F."/>
        </authorList>
    </citation>
    <scope>NUCLEOTIDE SEQUENCE [LARGE SCALE GENOMIC DNA]</scope>
</reference>
<dbReference type="InterPro" id="IPR020084">
    <property type="entry name" value="NUDIX_hydrolase_CS"/>
</dbReference>
<keyword evidence="2" id="KW-0694">RNA-binding</keyword>
<dbReference type="Pfam" id="PF00293">
    <property type="entry name" value="NUDIX"/>
    <property type="match status" value="1"/>
</dbReference>
<proteinExistence type="inferred from homology"/>
<evidence type="ECO:0000256" key="1">
    <source>
        <dbReference type="ARBA" id="ARBA00022801"/>
    </source>
</evidence>
<dbReference type="GO" id="GO:0032259">
    <property type="term" value="P:methylation"/>
    <property type="evidence" value="ECO:0007669"/>
    <property type="project" value="InterPro"/>
</dbReference>
<dbReference type="Gene3D" id="3.40.50.150">
    <property type="entry name" value="Vaccinia Virus protein VP39"/>
    <property type="match status" value="1"/>
</dbReference>
<comment type="caution">
    <text evidence="5">The sequence shown here is derived from an EMBL/GenBank/DDBJ whole genome shotgun (WGS) entry which is preliminary data.</text>
</comment>
<dbReference type="InterPro" id="IPR029063">
    <property type="entry name" value="SAM-dependent_MTases_sf"/>
</dbReference>
<keyword evidence="1 3" id="KW-0378">Hydrolase</keyword>
<organism evidence="5 6">
    <name type="scientific">Candidatus Daviesbacteria bacterium GW2011_GWA2_38_24</name>
    <dbReference type="NCBI Taxonomy" id="1618422"/>
    <lineage>
        <taxon>Bacteria</taxon>
        <taxon>Candidatus Daviesiibacteriota</taxon>
    </lineage>
</organism>
<dbReference type="GO" id="GO:0003723">
    <property type="term" value="F:RNA binding"/>
    <property type="evidence" value="ECO:0007669"/>
    <property type="project" value="UniProtKB-KW"/>
</dbReference>
<dbReference type="CDD" id="cd03673">
    <property type="entry name" value="NUDIX_Ap6A_hydrolase"/>
    <property type="match status" value="1"/>
</dbReference>
<dbReference type="AlphaFoldDB" id="A0A0G0ML82"/>
<evidence type="ECO:0000313" key="6">
    <source>
        <dbReference type="Proteomes" id="UP000034235"/>
    </source>
</evidence>
<name>A0A0G0ML82_9BACT</name>
<evidence type="ECO:0000256" key="3">
    <source>
        <dbReference type="RuleBase" id="RU003476"/>
    </source>
</evidence>
<dbReference type="SUPFAM" id="SSF55811">
    <property type="entry name" value="Nudix"/>
    <property type="match status" value="1"/>
</dbReference>
<dbReference type="PROSITE" id="PS00893">
    <property type="entry name" value="NUDIX_BOX"/>
    <property type="match status" value="1"/>
</dbReference>
<dbReference type="PANTHER" id="PTHR32319:SF0">
    <property type="entry name" value="BACTERIAL HEMOLYSIN-LIKE PROTEIN"/>
    <property type="match status" value="1"/>
</dbReference>
<dbReference type="Proteomes" id="UP000034235">
    <property type="component" value="Unassembled WGS sequence"/>
</dbReference>
<dbReference type="InterPro" id="IPR015797">
    <property type="entry name" value="NUDIX_hydrolase-like_dom_sf"/>
</dbReference>
<dbReference type="InterPro" id="IPR000086">
    <property type="entry name" value="NUDIX_hydrolase_dom"/>
</dbReference>
<evidence type="ECO:0000256" key="2">
    <source>
        <dbReference type="ARBA" id="ARBA00022884"/>
    </source>
</evidence>
<evidence type="ECO:0000259" key="4">
    <source>
        <dbReference type="PROSITE" id="PS51462"/>
    </source>
</evidence>
<dbReference type="PANTHER" id="PTHR32319">
    <property type="entry name" value="BACTERIAL HEMOLYSIN-LIKE PROTEIN"/>
    <property type="match status" value="1"/>
</dbReference>
<dbReference type="SUPFAM" id="SSF53335">
    <property type="entry name" value="S-adenosyl-L-methionine-dependent methyltransferases"/>
    <property type="match status" value="1"/>
</dbReference>
<comment type="similarity">
    <text evidence="3">Belongs to the Nudix hydrolase family.</text>
</comment>